<proteinExistence type="predicted"/>
<dbReference type="Gene3D" id="1.10.150.130">
    <property type="match status" value="1"/>
</dbReference>
<protein>
    <recommendedName>
        <fullName evidence="3">Core-binding (CB) domain-containing protein</fullName>
    </recommendedName>
</protein>
<feature type="non-terminal residue" evidence="2">
    <location>
        <position position="294"/>
    </location>
</feature>
<reference evidence="2" key="1">
    <citation type="journal article" date="2015" name="Nature">
        <title>Complex archaea that bridge the gap between prokaryotes and eukaryotes.</title>
        <authorList>
            <person name="Spang A."/>
            <person name="Saw J.H."/>
            <person name="Jorgensen S.L."/>
            <person name="Zaremba-Niedzwiedzka K."/>
            <person name="Martijn J."/>
            <person name="Lind A.E."/>
            <person name="van Eijk R."/>
            <person name="Schleper C."/>
            <person name="Guy L."/>
            <person name="Ettema T.J."/>
        </authorList>
    </citation>
    <scope>NUCLEOTIDE SEQUENCE</scope>
</reference>
<dbReference type="SUPFAM" id="SSF56349">
    <property type="entry name" value="DNA breaking-rejoining enzymes"/>
    <property type="match status" value="1"/>
</dbReference>
<dbReference type="EMBL" id="LAZR01062909">
    <property type="protein sequence ID" value="KKK60558.1"/>
    <property type="molecule type" value="Genomic_DNA"/>
</dbReference>
<dbReference type="InterPro" id="IPR011010">
    <property type="entry name" value="DNA_brk_join_enz"/>
</dbReference>
<accession>A0A0F8WV47</accession>
<evidence type="ECO:0000313" key="2">
    <source>
        <dbReference type="EMBL" id="KKK60558.1"/>
    </source>
</evidence>
<dbReference type="GO" id="GO:0003677">
    <property type="term" value="F:DNA binding"/>
    <property type="evidence" value="ECO:0007669"/>
    <property type="project" value="UniProtKB-KW"/>
</dbReference>
<organism evidence="2">
    <name type="scientific">marine sediment metagenome</name>
    <dbReference type="NCBI Taxonomy" id="412755"/>
    <lineage>
        <taxon>unclassified sequences</taxon>
        <taxon>metagenomes</taxon>
        <taxon>ecological metagenomes</taxon>
    </lineage>
</organism>
<evidence type="ECO:0000256" key="1">
    <source>
        <dbReference type="ARBA" id="ARBA00023125"/>
    </source>
</evidence>
<comment type="caution">
    <text evidence="2">The sequence shown here is derived from an EMBL/GenBank/DDBJ whole genome shotgun (WGS) entry which is preliminary data.</text>
</comment>
<dbReference type="AlphaFoldDB" id="A0A0F8WV47"/>
<evidence type="ECO:0008006" key="3">
    <source>
        <dbReference type="Google" id="ProtNLM"/>
    </source>
</evidence>
<name>A0A0F8WV47_9ZZZZ</name>
<keyword evidence="1" id="KW-0238">DNA-binding</keyword>
<sequence length="294" mass="33644">MRVTYKVHSCYGGRSRFYQADYIIDAEDGSAPTRIIRSTKRTNKKAAETVAWDQARKFEEEGLGAFVHREVSFKAFAAGRVEALDLKPSVKRDYESRMTAHIIPFFGEKKVASITYETIERFDLAMKAGLSGGRRKPLKRITRKHMLTVLNKVLERATRPPRRILAVNPVREYVAAKDDPRVDIHKPRGPKRVPLNEAQLERYIAAALEMYPLPLPWGVMLILAPHFGPRRGELYALLWEDWRDGAEPGIEINKSWDVWVNWPELPKVAGPVKPKTPAGFRSIYDPFLRPVAVR</sequence>
<dbReference type="InterPro" id="IPR010998">
    <property type="entry name" value="Integrase_recombinase_N"/>
</dbReference>
<gene>
    <name evidence="2" type="ORF">LCGC14_3023170</name>
</gene>